<accession>A0A7U2ERR0</accession>
<protein>
    <submittedName>
        <fullName evidence="2">Uncharacterized protein</fullName>
    </submittedName>
</protein>
<dbReference type="Proteomes" id="UP000663193">
    <property type="component" value="Chromosome 2"/>
</dbReference>
<proteinExistence type="predicted"/>
<evidence type="ECO:0000313" key="3">
    <source>
        <dbReference type="Proteomes" id="UP000663193"/>
    </source>
</evidence>
<dbReference type="AlphaFoldDB" id="A0A7U2ERR0"/>
<evidence type="ECO:0000313" key="2">
    <source>
        <dbReference type="EMBL" id="QRC91793.1"/>
    </source>
</evidence>
<name>A0A7U2ERR0_PHANO</name>
<feature type="compositionally biased region" description="Polar residues" evidence="1">
    <location>
        <begin position="37"/>
        <end position="46"/>
    </location>
</feature>
<keyword evidence="3" id="KW-1185">Reference proteome</keyword>
<feature type="region of interest" description="Disordered" evidence="1">
    <location>
        <begin position="37"/>
        <end position="56"/>
    </location>
</feature>
<evidence type="ECO:0000256" key="1">
    <source>
        <dbReference type="SAM" id="MobiDB-lite"/>
    </source>
</evidence>
<dbReference type="VEuPathDB" id="FungiDB:JI435_401690"/>
<gene>
    <name evidence="2" type="ORF">JI435_401690</name>
</gene>
<reference evidence="3" key="1">
    <citation type="journal article" date="2021" name="BMC Genomics">
        <title>Chromosome-level genome assembly and manually-curated proteome of model necrotroph Parastagonospora nodorum Sn15 reveals a genome-wide trove of candidate effector homologs, and redundancy of virulence-related functions within an accessory chromosome.</title>
        <authorList>
            <person name="Bertazzoni S."/>
            <person name="Jones D.A.B."/>
            <person name="Phan H.T."/>
            <person name="Tan K.-C."/>
            <person name="Hane J.K."/>
        </authorList>
    </citation>
    <scope>NUCLEOTIDE SEQUENCE [LARGE SCALE GENOMIC DNA]</scope>
    <source>
        <strain evidence="3">SN15 / ATCC MYA-4574 / FGSC 10173)</strain>
    </source>
</reference>
<organism evidence="2 3">
    <name type="scientific">Phaeosphaeria nodorum (strain SN15 / ATCC MYA-4574 / FGSC 10173)</name>
    <name type="common">Glume blotch fungus</name>
    <name type="synonym">Parastagonospora nodorum</name>
    <dbReference type="NCBI Taxonomy" id="321614"/>
    <lineage>
        <taxon>Eukaryota</taxon>
        <taxon>Fungi</taxon>
        <taxon>Dikarya</taxon>
        <taxon>Ascomycota</taxon>
        <taxon>Pezizomycotina</taxon>
        <taxon>Dothideomycetes</taxon>
        <taxon>Pleosporomycetidae</taxon>
        <taxon>Pleosporales</taxon>
        <taxon>Pleosporineae</taxon>
        <taxon>Phaeosphaeriaceae</taxon>
        <taxon>Parastagonospora</taxon>
    </lineage>
</organism>
<sequence length="56" mass="6312">MSNDLRATKSDNRPYPNGLGCNWVSCRLNAVSELNQTVPPNRTPTPSHYAIEIKRK</sequence>
<dbReference type="EMBL" id="CP069024">
    <property type="protein sequence ID" value="QRC91793.1"/>
    <property type="molecule type" value="Genomic_DNA"/>
</dbReference>